<dbReference type="AlphaFoldDB" id="A0A7W9YRP4"/>
<protein>
    <submittedName>
        <fullName evidence="1">Uncharacterized protein</fullName>
    </submittedName>
</protein>
<comment type="caution">
    <text evidence="1">The sequence shown here is derived from an EMBL/GenBank/DDBJ whole genome shotgun (WGS) entry which is preliminary data.</text>
</comment>
<keyword evidence="2" id="KW-1185">Reference proteome</keyword>
<name>A0A7W9YRP4_9BACL</name>
<reference evidence="1 2" key="1">
    <citation type="submission" date="2020-08" db="EMBL/GenBank/DDBJ databases">
        <title>Genomic Encyclopedia of Type Strains, Phase IV (KMG-IV): sequencing the most valuable type-strain genomes for metagenomic binning, comparative biology and taxonomic classification.</title>
        <authorList>
            <person name="Goeker M."/>
        </authorList>
    </citation>
    <scope>NUCLEOTIDE SEQUENCE [LARGE SCALE GENOMIC DNA]</scope>
    <source>
        <strain evidence="1 2">DSM 23211</strain>
    </source>
</reference>
<organism evidence="1 2">
    <name type="scientific">Anoxybacillus tengchongensis</name>
    <dbReference type="NCBI Taxonomy" id="576944"/>
    <lineage>
        <taxon>Bacteria</taxon>
        <taxon>Bacillati</taxon>
        <taxon>Bacillota</taxon>
        <taxon>Bacilli</taxon>
        <taxon>Bacillales</taxon>
        <taxon>Anoxybacillaceae</taxon>
        <taxon>Anoxybacillus</taxon>
    </lineage>
</organism>
<proteinExistence type="predicted"/>
<gene>
    <name evidence="1" type="ORF">HNQ82_001230</name>
</gene>
<accession>A0A7W9YRP4</accession>
<dbReference type="EMBL" id="JACHES010000004">
    <property type="protein sequence ID" value="MBB6176416.1"/>
    <property type="molecule type" value="Genomic_DNA"/>
</dbReference>
<evidence type="ECO:0000313" key="2">
    <source>
        <dbReference type="Proteomes" id="UP000523528"/>
    </source>
</evidence>
<dbReference type="Proteomes" id="UP000523528">
    <property type="component" value="Unassembled WGS sequence"/>
</dbReference>
<sequence length="45" mass="5116">MIKIPAEKLANAVIKHLLPGLIRHLSEQKKEVTANDQRPYQTHNA</sequence>
<evidence type="ECO:0000313" key="1">
    <source>
        <dbReference type="EMBL" id="MBB6176416.1"/>
    </source>
</evidence>
<dbReference type="RefSeq" id="WP_183248028.1">
    <property type="nucleotide sequence ID" value="NZ_JACHES010000004.1"/>
</dbReference>